<feature type="region of interest" description="Disordered" evidence="3">
    <location>
        <begin position="14"/>
        <end position="52"/>
    </location>
</feature>
<organism evidence="5 6">
    <name type="scientific">Hydrocarboniphaga daqingensis</name>
    <dbReference type="NCBI Taxonomy" id="490188"/>
    <lineage>
        <taxon>Bacteria</taxon>
        <taxon>Pseudomonadati</taxon>
        <taxon>Pseudomonadota</taxon>
        <taxon>Gammaproteobacteria</taxon>
        <taxon>Nevskiales</taxon>
        <taxon>Nevskiaceae</taxon>
        <taxon>Hydrocarboniphaga</taxon>
    </lineage>
</organism>
<dbReference type="InterPro" id="IPR017850">
    <property type="entry name" value="Alkaline_phosphatase_core_sf"/>
</dbReference>
<evidence type="ECO:0000256" key="2">
    <source>
        <dbReference type="ARBA" id="ARBA00022801"/>
    </source>
</evidence>
<feature type="compositionally biased region" description="Gly residues" evidence="3">
    <location>
        <begin position="14"/>
        <end position="35"/>
    </location>
</feature>
<dbReference type="CDD" id="cd16027">
    <property type="entry name" value="SGSH"/>
    <property type="match status" value="1"/>
</dbReference>
<name>A0A1M5K5L4_9GAMM</name>
<dbReference type="InterPro" id="IPR050738">
    <property type="entry name" value="Sulfatase"/>
</dbReference>
<dbReference type="AlphaFoldDB" id="A0A1M5K5L4"/>
<dbReference type="GO" id="GO:0004065">
    <property type="term" value="F:arylsulfatase activity"/>
    <property type="evidence" value="ECO:0007669"/>
    <property type="project" value="TreeGrafter"/>
</dbReference>
<proteinExistence type="inferred from homology"/>
<dbReference type="PANTHER" id="PTHR42693">
    <property type="entry name" value="ARYLSULFATASE FAMILY MEMBER"/>
    <property type="match status" value="1"/>
</dbReference>
<dbReference type="STRING" id="490188.SAMN04488068_0373"/>
<gene>
    <name evidence="5" type="ORF">SAMN04488068_0373</name>
</gene>
<evidence type="ECO:0000259" key="4">
    <source>
        <dbReference type="Pfam" id="PF00884"/>
    </source>
</evidence>
<dbReference type="EMBL" id="FQWZ01000001">
    <property type="protein sequence ID" value="SHG48075.1"/>
    <property type="molecule type" value="Genomic_DNA"/>
</dbReference>
<dbReference type="SUPFAM" id="SSF53649">
    <property type="entry name" value="Alkaline phosphatase-like"/>
    <property type="match status" value="1"/>
</dbReference>
<keyword evidence="6" id="KW-1185">Reference proteome</keyword>
<evidence type="ECO:0000313" key="6">
    <source>
        <dbReference type="Proteomes" id="UP000199758"/>
    </source>
</evidence>
<comment type="similarity">
    <text evidence="1">Belongs to the sulfatase family.</text>
</comment>
<feature type="region of interest" description="Disordered" evidence="3">
    <location>
        <begin position="229"/>
        <end position="251"/>
    </location>
</feature>
<dbReference type="Gene3D" id="3.40.720.10">
    <property type="entry name" value="Alkaline Phosphatase, subunit A"/>
    <property type="match status" value="1"/>
</dbReference>
<sequence length="506" mass="54433">MAGLAGLAVAGCGGGGGGGSSPDETGGGGGGGSGPGPAPIDLSPPPQPNANGRNLLVILMDDMGPHTSAYGTPGLSTPNMDALAAAGARYQHAYITISTCSASRSALFTGLYNFTTGATFNVQEYVGSAESLAAEDPSWLRDANSQYNRFKIRTPEPTLIELLKKAGYFTGLQHKFHRSPHTRFPFDRWDPVTPGVSRYSQVVDFLSQAKGQGQPWYLEHCISFPHRPWPDSSKQPSSIDRSVVQPPGHLPDTDVVRTDWSEYLAAVRSADGAVGQVMQALQESGMADNTLVVLMGDNGVEYHRGKATTYNLGLQVPLLIKGPGVVPGGVRAELFAGVDLLPTVLDALGLVTVGRQHGVSHYPLLSGADTAAPNSVLVGLGLALDSRAADRSIFDGRYQLLYMPDPTATYVVDDLKLITPWRNPVYSHIVDNRSVDGFADAYRLLDLADHDLRDFTRPRFELYDLQSDPWEIRDLAADPAHADTLQRLRSQLGSWMARYDDPVPRP</sequence>
<feature type="compositionally biased region" description="Pro residues" evidence="3">
    <location>
        <begin position="36"/>
        <end position="48"/>
    </location>
</feature>
<dbReference type="InterPro" id="IPR000917">
    <property type="entry name" value="Sulfatase_N"/>
</dbReference>
<dbReference type="Pfam" id="PF00884">
    <property type="entry name" value="Sulfatase"/>
    <property type="match status" value="1"/>
</dbReference>
<evidence type="ECO:0000256" key="1">
    <source>
        <dbReference type="ARBA" id="ARBA00008779"/>
    </source>
</evidence>
<reference evidence="5 6" key="1">
    <citation type="submission" date="2016-11" db="EMBL/GenBank/DDBJ databases">
        <authorList>
            <person name="Jaros S."/>
            <person name="Januszkiewicz K."/>
            <person name="Wedrychowicz H."/>
        </authorList>
    </citation>
    <scope>NUCLEOTIDE SEQUENCE [LARGE SCALE GENOMIC DNA]</scope>
    <source>
        <strain evidence="5 6">CGMCC 1.7049</strain>
    </source>
</reference>
<dbReference type="Proteomes" id="UP000199758">
    <property type="component" value="Unassembled WGS sequence"/>
</dbReference>
<accession>A0A1M5K5L4</accession>
<protein>
    <submittedName>
        <fullName evidence="5">Arylsulfatase A</fullName>
    </submittedName>
</protein>
<dbReference type="PANTHER" id="PTHR42693:SF53">
    <property type="entry name" value="ENDO-4-O-SULFATASE"/>
    <property type="match status" value="1"/>
</dbReference>
<evidence type="ECO:0000313" key="5">
    <source>
        <dbReference type="EMBL" id="SHG48075.1"/>
    </source>
</evidence>
<feature type="domain" description="Sulfatase N-terminal" evidence="4">
    <location>
        <begin position="53"/>
        <end position="349"/>
    </location>
</feature>
<keyword evidence="2" id="KW-0378">Hydrolase</keyword>
<evidence type="ECO:0000256" key="3">
    <source>
        <dbReference type="SAM" id="MobiDB-lite"/>
    </source>
</evidence>